<sequence>MKQIYLLRHAQSDWESSNQKDFDRPLARKGIEEANKISCYCKSHSILVDKIFCSTAERTKQTFDICSDGLNYPIAEAVYTDELYFSGPGEIVKLIQSLSEFISSVLIIGHNPSMQMYIDAISENPHITYSTCGLAEILVESSWKDLSLKKCKLKSFIQPGEL</sequence>
<dbReference type="InterPro" id="IPR013078">
    <property type="entry name" value="His_Pase_superF_clade-1"/>
</dbReference>
<proteinExistence type="predicted"/>
<dbReference type="AlphaFoldDB" id="Q7BKI0"/>
<name>Q7BKI0_PRB01</name>
<protein>
    <submittedName>
        <fullName evidence="2">Predicted phosphohistidine phosphatase SixA</fullName>
    </submittedName>
</protein>
<dbReference type="CDD" id="cd07067">
    <property type="entry name" value="HP_PGM_like"/>
    <property type="match status" value="1"/>
</dbReference>
<feature type="binding site" evidence="1">
    <location>
        <position position="58"/>
    </location>
    <ligand>
        <name>substrate</name>
    </ligand>
</feature>
<dbReference type="InterPro" id="IPR029033">
    <property type="entry name" value="His_PPase_superfam"/>
</dbReference>
<evidence type="ECO:0000313" key="2">
    <source>
        <dbReference type="EMBL" id="AAQ62356.1"/>
    </source>
</evidence>
<reference evidence="2" key="1">
    <citation type="journal article" date="2000" name="Science">
        <title>Bacterial rhodopsin: evidence for a new type of phototrophy in the sea.</title>
        <authorList>
            <person name="Beja O."/>
            <person name="Aravind L."/>
            <person name="Koonin E.V."/>
            <person name="Suzuki M.T."/>
            <person name="Hadd A."/>
            <person name="Nguyen L.P."/>
            <person name="Jovanovich S.B."/>
            <person name="Gates C.M."/>
            <person name="Feldman R.A."/>
            <person name="Spudich J.L."/>
            <person name="Spudich E.N."/>
            <person name="DeLong E.F."/>
        </authorList>
    </citation>
    <scope>NUCLEOTIDE SEQUENCE</scope>
</reference>
<evidence type="ECO:0000256" key="1">
    <source>
        <dbReference type="PIRSR" id="PIRSR613078-2"/>
    </source>
</evidence>
<dbReference type="SUPFAM" id="SSF53254">
    <property type="entry name" value="Phosphoglycerate mutase-like"/>
    <property type="match status" value="1"/>
</dbReference>
<dbReference type="Pfam" id="PF00300">
    <property type="entry name" value="His_Phos_1"/>
    <property type="match status" value="1"/>
</dbReference>
<organism evidence="2">
    <name type="scientific">Gamma-proteobacterium EBAC31A08</name>
    <dbReference type="NCBI Taxonomy" id="133804"/>
    <lineage>
        <taxon>Bacteria</taxon>
        <taxon>Pseudomonadati</taxon>
        <taxon>Pseudomonadota</taxon>
        <taxon>Gammaproteobacteria</taxon>
        <taxon>environmental samples</taxon>
    </lineage>
</organism>
<dbReference type="EMBL" id="AF279106">
    <property type="protein sequence ID" value="AAQ62356.1"/>
    <property type="molecule type" value="Genomic_DNA"/>
</dbReference>
<reference evidence="2" key="2">
    <citation type="submission" date="2003-08" db="EMBL/GenBank/DDBJ databases">
        <authorList>
            <person name="Beja O."/>
            <person name="Aravind L."/>
            <person name="Koonin E.V."/>
            <person name="Suzuki M.T."/>
            <person name="Hadd A."/>
            <person name="Nguyen L.P."/>
            <person name="Jovanovich S.B."/>
            <person name="Gates C.M."/>
            <person name="Feldman R.A."/>
            <person name="DeLong E.F."/>
        </authorList>
    </citation>
    <scope>NUCLEOTIDE SEQUENCE</scope>
</reference>
<dbReference type="PANTHER" id="PTHR47623">
    <property type="entry name" value="OS09G0287300 PROTEIN"/>
    <property type="match status" value="1"/>
</dbReference>
<accession>Q7BKI0</accession>
<dbReference type="PANTHER" id="PTHR47623:SF1">
    <property type="entry name" value="OS09G0287300 PROTEIN"/>
    <property type="match status" value="1"/>
</dbReference>
<dbReference type="Gene3D" id="3.40.50.1240">
    <property type="entry name" value="Phosphoglycerate mutase-like"/>
    <property type="match status" value="1"/>
</dbReference>
<dbReference type="SMART" id="SM00855">
    <property type="entry name" value="PGAM"/>
    <property type="match status" value="1"/>
</dbReference>